<sequence length="76" mass="8997">MWLVGLLDSTAHFWVTLWLKLLVLQLPKLTERIYPVGFIQVFLPLFSEGRVTEILTTIVYYRLYFKICLGICKDIF</sequence>
<proteinExistence type="predicted"/>
<evidence type="ECO:0000313" key="1">
    <source>
        <dbReference type="EMBL" id="OKH38413.1"/>
    </source>
</evidence>
<dbReference type="EMBL" id="MRCE01000008">
    <property type="protein sequence ID" value="OKH38413.1"/>
    <property type="molecule type" value="Genomic_DNA"/>
</dbReference>
<dbReference type="Proteomes" id="UP000185860">
    <property type="component" value="Unassembled WGS sequence"/>
</dbReference>
<accession>A0A1U7IM95</accession>
<evidence type="ECO:0000313" key="2">
    <source>
        <dbReference type="Proteomes" id="UP000185860"/>
    </source>
</evidence>
<organism evidence="1 2">
    <name type="scientific">[Phormidium ambiguum] IAM M-71</name>
    <dbReference type="NCBI Taxonomy" id="454136"/>
    <lineage>
        <taxon>Bacteria</taxon>
        <taxon>Bacillati</taxon>
        <taxon>Cyanobacteriota</taxon>
        <taxon>Cyanophyceae</taxon>
        <taxon>Oscillatoriophycideae</taxon>
        <taxon>Aerosakkonematales</taxon>
        <taxon>Aerosakkonemataceae</taxon>
        <taxon>Floridanema</taxon>
    </lineage>
</organism>
<protein>
    <submittedName>
        <fullName evidence="1">Uncharacterized protein</fullName>
    </submittedName>
</protein>
<comment type="caution">
    <text evidence="1">The sequence shown here is derived from an EMBL/GenBank/DDBJ whole genome shotgun (WGS) entry which is preliminary data.</text>
</comment>
<name>A0A1U7IM95_9CYAN</name>
<gene>
    <name evidence="1" type="ORF">NIES2119_10290</name>
</gene>
<reference evidence="1 2" key="1">
    <citation type="submission" date="2016-11" db="EMBL/GenBank/DDBJ databases">
        <title>Draft Genome Sequences of Nine Cyanobacterial Strains from Diverse Habitats.</title>
        <authorList>
            <person name="Zhu T."/>
            <person name="Hou S."/>
            <person name="Lu X."/>
            <person name="Hess W.R."/>
        </authorList>
    </citation>
    <scope>NUCLEOTIDE SEQUENCE [LARGE SCALE GENOMIC DNA]</scope>
    <source>
        <strain evidence="1 2">IAM M-71</strain>
    </source>
</reference>
<dbReference type="AlphaFoldDB" id="A0A1U7IM95"/>